<dbReference type="STRING" id="224324.aq_848"/>
<comment type="catalytic activity">
    <reaction evidence="10">
        <text>7-carboxy-7-carbaguanine + NH4(+) + 2 ATP = 7-cyano-7-carbaguanine + 2 AMP + 2 diphosphate + 2 H(+)</text>
        <dbReference type="Rhea" id="RHEA:27982"/>
        <dbReference type="ChEBI" id="CHEBI:15378"/>
        <dbReference type="ChEBI" id="CHEBI:28938"/>
        <dbReference type="ChEBI" id="CHEBI:30616"/>
        <dbReference type="ChEBI" id="CHEBI:33019"/>
        <dbReference type="ChEBI" id="CHEBI:45075"/>
        <dbReference type="ChEBI" id="CHEBI:61036"/>
        <dbReference type="ChEBI" id="CHEBI:456215"/>
        <dbReference type="EC" id="6.3.4.20"/>
    </reaction>
</comment>
<keyword evidence="3" id="KW-0479">Metal-binding</keyword>
<dbReference type="PANTHER" id="PTHR42914">
    <property type="entry name" value="7-CYANO-7-DEAZAGUANINE SYNTHASE"/>
    <property type="match status" value="1"/>
</dbReference>
<reference evidence="11 12" key="1">
    <citation type="journal article" date="1998" name="Nature">
        <title>The complete genome of the hyperthermophilic bacterium Aquifex aeolicus.</title>
        <authorList>
            <person name="Deckert G."/>
            <person name="Warren P.V."/>
            <person name="Gaasterland T."/>
            <person name="Young W.G."/>
            <person name="Lenox A.L."/>
            <person name="Graham D.E."/>
            <person name="Overbeek R."/>
            <person name="Snead M.A."/>
            <person name="Keller M."/>
            <person name="Aujay M."/>
            <person name="Huber R."/>
            <person name="Feldman R.A."/>
            <person name="Short J.M."/>
            <person name="Olson G.J."/>
            <person name="Swanson R.V."/>
        </authorList>
    </citation>
    <scope>NUCLEOTIDE SEQUENCE [LARGE SCALE GENOMIC DNA]</scope>
    <source>
        <strain evidence="11 12">VF5</strain>
    </source>
</reference>
<protein>
    <recommendedName>
        <fullName evidence="9">7-cyano-7-deazaguanine synthase</fullName>
        <ecNumber evidence="9">6.3.4.20</ecNumber>
    </recommendedName>
</protein>
<name>O67015_AQUAE</name>
<accession>O67015</accession>
<evidence type="ECO:0000256" key="6">
    <source>
        <dbReference type="ARBA" id="ARBA00022833"/>
    </source>
</evidence>
<dbReference type="Proteomes" id="UP000000798">
    <property type="component" value="Chromosome"/>
</dbReference>
<dbReference type="EC" id="6.3.4.20" evidence="9"/>
<dbReference type="GO" id="GO:0005524">
    <property type="term" value="F:ATP binding"/>
    <property type="evidence" value="ECO:0007669"/>
    <property type="project" value="UniProtKB-KW"/>
</dbReference>
<dbReference type="AlphaFoldDB" id="O67015"/>
<dbReference type="EMBL" id="AE000657">
    <property type="protein sequence ID" value="AAC06979.1"/>
    <property type="molecule type" value="Genomic_DNA"/>
</dbReference>
<keyword evidence="5" id="KW-0671">Queuosine biosynthesis</keyword>
<dbReference type="GO" id="GO:0008616">
    <property type="term" value="P:tRNA queuosine(34) biosynthetic process"/>
    <property type="evidence" value="ECO:0000318"/>
    <property type="project" value="GO_Central"/>
</dbReference>
<dbReference type="Gene3D" id="3.40.50.620">
    <property type="entry name" value="HUPs"/>
    <property type="match status" value="1"/>
</dbReference>
<dbReference type="KEGG" id="aae:aq_848"/>
<dbReference type="GO" id="GO:0016874">
    <property type="term" value="F:ligase activity"/>
    <property type="evidence" value="ECO:0007669"/>
    <property type="project" value="UniProtKB-KW"/>
</dbReference>
<dbReference type="eggNOG" id="COG0603">
    <property type="taxonomic scope" value="Bacteria"/>
</dbReference>
<keyword evidence="4" id="KW-0547">Nucleotide-binding</keyword>
<dbReference type="OrthoDB" id="9789567at2"/>
<keyword evidence="6" id="KW-0862">Zinc</keyword>
<evidence type="ECO:0000313" key="11">
    <source>
        <dbReference type="EMBL" id="AAC06979.1"/>
    </source>
</evidence>
<dbReference type="EnsemblBacteria" id="AAC06979">
    <property type="protein sequence ID" value="AAC06979"/>
    <property type="gene ID" value="aq_848"/>
</dbReference>
<dbReference type="Pfam" id="PF06508">
    <property type="entry name" value="QueC"/>
    <property type="match status" value="1"/>
</dbReference>
<dbReference type="PANTHER" id="PTHR42914:SF1">
    <property type="entry name" value="7-CYANO-7-DEAZAGUANINE SYNTHASE"/>
    <property type="match status" value="1"/>
</dbReference>
<proteinExistence type="inferred from homology"/>
<dbReference type="GO" id="GO:0046872">
    <property type="term" value="F:metal ion binding"/>
    <property type="evidence" value="ECO:0007669"/>
    <property type="project" value="UniProtKB-KW"/>
</dbReference>
<dbReference type="SUPFAM" id="SSF52402">
    <property type="entry name" value="Adenine nucleotide alpha hydrolases-like"/>
    <property type="match status" value="1"/>
</dbReference>
<comment type="similarity">
    <text evidence="8">Belongs to the QueC family.</text>
</comment>
<organism evidence="11 12">
    <name type="scientific">Aquifex aeolicus (strain VF5)</name>
    <dbReference type="NCBI Taxonomy" id="224324"/>
    <lineage>
        <taxon>Bacteria</taxon>
        <taxon>Pseudomonadati</taxon>
        <taxon>Aquificota</taxon>
        <taxon>Aquificia</taxon>
        <taxon>Aquificales</taxon>
        <taxon>Aquificaceae</taxon>
        <taxon>Aquifex</taxon>
    </lineage>
</organism>
<comment type="pathway">
    <text evidence="1">Purine metabolism; 7-cyano-7-deazaguanine biosynthesis.</text>
</comment>
<sequence length="110" mass="12390">MRNFILCTAGALYGVPKGINTCAIGSLGMYPFEDNKKEFFEKLSETISMSLGKEFYIETPFMGMHKHEVIKRYGKFIPLELSLTCINPVNGEPCGKCIKCKEREEALSLL</sequence>
<evidence type="ECO:0000256" key="3">
    <source>
        <dbReference type="ARBA" id="ARBA00022723"/>
    </source>
</evidence>
<dbReference type="InterPro" id="IPR014729">
    <property type="entry name" value="Rossmann-like_a/b/a_fold"/>
</dbReference>
<keyword evidence="12" id="KW-1185">Reference proteome</keyword>
<evidence type="ECO:0000256" key="1">
    <source>
        <dbReference type="ARBA" id="ARBA00005061"/>
    </source>
</evidence>
<evidence type="ECO:0000256" key="7">
    <source>
        <dbReference type="ARBA" id="ARBA00022840"/>
    </source>
</evidence>
<keyword evidence="2" id="KW-0436">Ligase</keyword>
<dbReference type="PIR" id="D70373">
    <property type="entry name" value="D70373"/>
</dbReference>
<dbReference type="HOGENOM" id="CLU_2165717_0_0_0"/>
<dbReference type="InParanoid" id="O67015"/>
<keyword evidence="7" id="KW-0067">ATP-binding</keyword>
<evidence type="ECO:0000256" key="9">
    <source>
        <dbReference type="ARBA" id="ARBA00039149"/>
    </source>
</evidence>
<dbReference type="InterPro" id="IPR018317">
    <property type="entry name" value="QueC"/>
</dbReference>
<evidence type="ECO:0000313" key="12">
    <source>
        <dbReference type="Proteomes" id="UP000000798"/>
    </source>
</evidence>
<evidence type="ECO:0000256" key="2">
    <source>
        <dbReference type="ARBA" id="ARBA00022598"/>
    </source>
</evidence>
<evidence type="ECO:0000256" key="4">
    <source>
        <dbReference type="ARBA" id="ARBA00022741"/>
    </source>
</evidence>
<evidence type="ECO:0000256" key="5">
    <source>
        <dbReference type="ARBA" id="ARBA00022785"/>
    </source>
</evidence>
<gene>
    <name evidence="11" type="ordered locus">aq_848</name>
</gene>
<evidence type="ECO:0000256" key="8">
    <source>
        <dbReference type="ARBA" id="ARBA00037993"/>
    </source>
</evidence>
<dbReference type="RefSeq" id="WP_010880514.1">
    <property type="nucleotide sequence ID" value="NC_000918.1"/>
</dbReference>
<evidence type="ECO:0000256" key="10">
    <source>
        <dbReference type="ARBA" id="ARBA00047890"/>
    </source>
</evidence>